<feature type="domain" description="Dihydroprymidine dehydrogenase" evidence="2">
    <location>
        <begin position="15"/>
        <end position="120"/>
    </location>
</feature>
<dbReference type="PANTHER" id="PTHR42783:SF3">
    <property type="entry name" value="GLUTAMATE SYNTHASE [NADPH] SMALL CHAIN-RELATED"/>
    <property type="match status" value="1"/>
</dbReference>
<dbReference type="AlphaFoldDB" id="A0A6I0ESV2"/>
<comment type="caution">
    <text evidence="3">The sequence shown here is derived from an EMBL/GenBank/DDBJ whole genome shotgun (WGS) entry which is preliminary data.</text>
</comment>
<evidence type="ECO:0000313" key="3">
    <source>
        <dbReference type="EMBL" id="KAB2952978.1"/>
    </source>
</evidence>
<evidence type="ECO:0000259" key="2">
    <source>
        <dbReference type="Pfam" id="PF14691"/>
    </source>
</evidence>
<feature type="domain" description="FAD/NAD(P)-binding" evidence="1">
    <location>
        <begin position="136"/>
        <end position="436"/>
    </location>
</feature>
<evidence type="ECO:0000259" key="1">
    <source>
        <dbReference type="Pfam" id="PF07992"/>
    </source>
</evidence>
<accession>A0A6I0ESV2</accession>
<dbReference type="PRINTS" id="PR00419">
    <property type="entry name" value="ADXRDTASE"/>
</dbReference>
<dbReference type="PANTHER" id="PTHR42783">
    <property type="entry name" value="GLUTAMATE SYNTHASE [NADPH] SMALL CHAIN"/>
    <property type="match status" value="1"/>
</dbReference>
<gene>
    <name evidence="3" type="ORF">F9B85_06855</name>
</gene>
<dbReference type="InterPro" id="IPR009051">
    <property type="entry name" value="Helical_ferredxn"/>
</dbReference>
<dbReference type="GO" id="GO:0016491">
    <property type="term" value="F:oxidoreductase activity"/>
    <property type="evidence" value="ECO:0007669"/>
    <property type="project" value="InterPro"/>
</dbReference>
<organism evidence="3 4">
    <name type="scientific">Heliorestis acidaminivorans</name>
    <dbReference type="NCBI Taxonomy" id="553427"/>
    <lineage>
        <taxon>Bacteria</taxon>
        <taxon>Bacillati</taxon>
        <taxon>Bacillota</taxon>
        <taxon>Clostridia</taxon>
        <taxon>Eubacteriales</taxon>
        <taxon>Heliobacteriaceae</taxon>
        <taxon>Heliorestis</taxon>
    </lineage>
</organism>
<dbReference type="Pfam" id="PF14691">
    <property type="entry name" value="Fer4_20"/>
    <property type="match status" value="1"/>
</dbReference>
<proteinExistence type="predicted"/>
<name>A0A6I0ESV2_9FIRM</name>
<dbReference type="SUPFAM" id="SSF51971">
    <property type="entry name" value="Nucleotide-binding domain"/>
    <property type="match status" value="2"/>
</dbReference>
<dbReference type="InterPro" id="IPR028261">
    <property type="entry name" value="DPD_II"/>
</dbReference>
<dbReference type="RefSeq" id="WP_151619638.1">
    <property type="nucleotide sequence ID" value="NZ_WBXO01000004.1"/>
</dbReference>
<dbReference type="InterPro" id="IPR036188">
    <property type="entry name" value="FAD/NAD-bd_sf"/>
</dbReference>
<dbReference type="Proteomes" id="UP000468766">
    <property type="component" value="Unassembled WGS sequence"/>
</dbReference>
<keyword evidence="4" id="KW-1185">Reference proteome</keyword>
<sequence>MIIDKQSDFDQRELTFEEIDEGYTFRQAIAEAKRCLTCPKPLCRKNCPIEQEIPQFIEALAKGNMGEATAIIARRSNLPAVCGRVCPHEKQCEGSCILAKQGQAIRIGKLERFVADFDAEVGLTQPSSCSALSKGKVAVIGSGPAGLTVAGDLAKLCYDVTVFDAQEEPGGILMYGIPDFRLSKEVVRREINRIQMLGVEFRNQVLVGTDCTIDEILDEGFEAIFIGTGTAVPKSLDLPGCDLPGIMQASYFLRVLALANSGNVSRREIPVNPGDKVAIIGAGNVAMDAARTALRVGASEVTVLYRRDKSTMTALQSEYEHAKAEGVGFSWMSSPLRYIGDHKVEALEIALMETKPDGSVVDSGRRENLPVDKVILAIGQRPAARIISTTSGIEVNEQGYVITRDKPYGMTTRRGVFAGGDVVHEPATVVLAMKEAKKVAAGMAMYIEAKKLIEECGGL</sequence>
<dbReference type="InterPro" id="IPR023753">
    <property type="entry name" value="FAD/NAD-binding_dom"/>
</dbReference>
<evidence type="ECO:0000313" key="4">
    <source>
        <dbReference type="Proteomes" id="UP000468766"/>
    </source>
</evidence>
<dbReference type="Gene3D" id="3.50.50.60">
    <property type="entry name" value="FAD/NAD(P)-binding domain"/>
    <property type="match status" value="2"/>
</dbReference>
<dbReference type="EMBL" id="WBXO01000004">
    <property type="protein sequence ID" value="KAB2952978.1"/>
    <property type="molecule type" value="Genomic_DNA"/>
</dbReference>
<dbReference type="SUPFAM" id="SSF46548">
    <property type="entry name" value="alpha-helical ferredoxin"/>
    <property type="match status" value="1"/>
</dbReference>
<dbReference type="Gene3D" id="1.10.1060.10">
    <property type="entry name" value="Alpha-helical ferredoxin"/>
    <property type="match status" value="1"/>
</dbReference>
<dbReference type="GO" id="GO:0051536">
    <property type="term" value="F:iron-sulfur cluster binding"/>
    <property type="evidence" value="ECO:0007669"/>
    <property type="project" value="InterPro"/>
</dbReference>
<protein>
    <submittedName>
        <fullName evidence="3">NAD(P)-dependent oxidoreductase</fullName>
    </submittedName>
</protein>
<dbReference type="OrthoDB" id="9803192at2"/>
<dbReference type="Pfam" id="PF07992">
    <property type="entry name" value="Pyr_redox_2"/>
    <property type="match status" value="1"/>
</dbReference>
<reference evidence="3 4" key="1">
    <citation type="submission" date="2019-10" db="EMBL/GenBank/DDBJ databases">
        <title>Whole-genome sequence of the extremophile Heliorestis acidaminivorans DSM 24790.</title>
        <authorList>
            <person name="Kyndt J.A."/>
            <person name="Meyer T.E."/>
        </authorList>
    </citation>
    <scope>NUCLEOTIDE SEQUENCE [LARGE SCALE GENOMIC DNA]</scope>
    <source>
        <strain evidence="3 4">DSM 24790</strain>
    </source>
</reference>